<feature type="transmembrane region" description="Helical" evidence="1">
    <location>
        <begin position="232"/>
        <end position="260"/>
    </location>
</feature>
<dbReference type="PANTHER" id="PTHR34473:SF2">
    <property type="entry name" value="UPF0699 TRANSMEMBRANE PROTEIN YDBT"/>
    <property type="match status" value="1"/>
</dbReference>
<dbReference type="Pfam" id="PF03703">
    <property type="entry name" value="bPH_2"/>
    <property type="match status" value="2"/>
</dbReference>
<feature type="transmembrane region" description="Helical" evidence="1">
    <location>
        <begin position="190"/>
        <end position="212"/>
    </location>
</feature>
<accession>A0A512CZ27</accession>
<dbReference type="PANTHER" id="PTHR34473">
    <property type="entry name" value="UPF0699 TRANSMEMBRANE PROTEIN YDBS"/>
    <property type="match status" value="1"/>
</dbReference>
<feature type="transmembrane region" description="Helical" evidence="1">
    <location>
        <begin position="364"/>
        <end position="381"/>
    </location>
</feature>
<dbReference type="RefSeq" id="WP_147064579.1">
    <property type="nucleotide sequence ID" value="NZ_BAAARO010000002.1"/>
</dbReference>
<keyword evidence="4" id="KW-1185">Reference proteome</keyword>
<sequence length="497" mass="54102">MSEDGGGGWRRLDARMLLVHPLETLVRFLPALLAILVFRASSDGSDRWELYAVPLLVAFGVLRWVTTRYRIAEGQIELRRGLFTKQTTTARLDKVRTIDLTAQLHHRVLGLAKVEISTAGGQHDRLVLDSLSVDAGRRLRAELLHRVDPAVTGLPAPTGAPVAVDEVPGDAPVPADDELLVRLDPTWIRFAPLTVTGLASAVAIVGFVSQGFSRFSQERSVFRDGASWVSRAPWWVDVLLLLGVVSLLAVGAYVLTFWGFRLTRNRLGTLHTRRGLLTNRETSIDAARVRGLRLDEPLGLRLVGARRLKVVTSGLLREQGGSDWLCPPAPAGVVTPLALRIRPDEAAVSGPLTPHGPAARQRRLTRTVVPAALVAAGLVAARLLWDWHGSLLVLVPLLLVGAVALGQDRYRALGHAVTPDHLVSRHGSLDRQRVVLDRDGIIGWKVEQSFFQRRVGVATLVATTAAGHQHYDVVDVPVETAYAVLAQVSPDLLAEFA</sequence>
<gene>
    <name evidence="3" type="ORF">TAE01_12740</name>
</gene>
<feature type="transmembrane region" description="Helical" evidence="1">
    <location>
        <begin position="387"/>
        <end position="405"/>
    </location>
</feature>
<dbReference type="PIRSF" id="PIRSF026631">
    <property type="entry name" value="UCP026631"/>
    <property type="match status" value="1"/>
</dbReference>
<dbReference type="InterPro" id="IPR005182">
    <property type="entry name" value="YdbS-like_PH"/>
</dbReference>
<feature type="transmembrane region" description="Helical" evidence="1">
    <location>
        <begin position="25"/>
        <end position="42"/>
    </location>
</feature>
<feature type="transmembrane region" description="Helical" evidence="1">
    <location>
        <begin position="48"/>
        <end position="65"/>
    </location>
</feature>
<dbReference type="EMBL" id="BJYX01000005">
    <property type="protein sequence ID" value="GEO29464.1"/>
    <property type="molecule type" value="Genomic_DNA"/>
</dbReference>
<dbReference type="InterPro" id="IPR014529">
    <property type="entry name" value="UCP026631"/>
</dbReference>
<proteinExistence type="predicted"/>
<dbReference type="Proteomes" id="UP000321534">
    <property type="component" value="Unassembled WGS sequence"/>
</dbReference>
<protein>
    <submittedName>
        <fullName evidence="3">Membrane protein</fullName>
    </submittedName>
</protein>
<evidence type="ECO:0000259" key="2">
    <source>
        <dbReference type="Pfam" id="PF03703"/>
    </source>
</evidence>
<evidence type="ECO:0000256" key="1">
    <source>
        <dbReference type="SAM" id="Phobius"/>
    </source>
</evidence>
<dbReference type="AlphaFoldDB" id="A0A512CZ27"/>
<keyword evidence="1" id="KW-0812">Transmembrane</keyword>
<keyword evidence="1" id="KW-0472">Membrane</keyword>
<dbReference type="OrthoDB" id="4121259at2"/>
<keyword evidence="1" id="KW-1133">Transmembrane helix</keyword>
<comment type="caution">
    <text evidence="3">The sequence shown here is derived from an EMBL/GenBank/DDBJ whole genome shotgun (WGS) entry which is preliminary data.</text>
</comment>
<feature type="domain" description="YdbS-like PH" evidence="2">
    <location>
        <begin position="64"/>
        <end position="142"/>
    </location>
</feature>
<name>A0A512CZ27_9MICO</name>
<reference evidence="3 4" key="1">
    <citation type="submission" date="2019-07" db="EMBL/GenBank/DDBJ databases">
        <title>Whole genome shotgun sequence of Terrabacter aerolatus NBRC 106305.</title>
        <authorList>
            <person name="Hosoyama A."/>
            <person name="Uohara A."/>
            <person name="Ohji S."/>
            <person name="Ichikawa N."/>
        </authorList>
    </citation>
    <scope>NUCLEOTIDE SEQUENCE [LARGE SCALE GENOMIC DNA]</scope>
    <source>
        <strain evidence="3 4">NBRC 106305</strain>
    </source>
</reference>
<evidence type="ECO:0000313" key="3">
    <source>
        <dbReference type="EMBL" id="GEO29464.1"/>
    </source>
</evidence>
<feature type="domain" description="YdbS-like PH" evidence="2">
    <location>
        <begin position="410"/>
        <end position="487"/>
    </location>
</feature>
<organism evidence="3 4">
    <name type="scientific">Terrabacter aerolatus</name>
    <dbReference type="NCBI Taxonomy" id="422442"/>
    <lineage>
        <taxon>Bacteria</taxon>
        <taxon>Bacillati</taxon>
        <taxon>Actinomycetota</taxon>
        <taxon>Actinomycetes</taxon>
        <taxon>Micrococcales</taxon>
        <taxon>Intrasporangiaceae</taxon>
        <taxon>Terrabacter</taxon>
    </lineage>
</organism>
<evidence type="ECO:0000313" key="4">
    <source>
        <dbReference type="Proteomes" id="UP000321534"/>
    </source>
</evidence>